<sequence length="173" mass="20799">MMKNKSVINLVPFDEKERFLDEWYIDASYYGGMVGYYPIHGYDILLDTTMQIWDFIKHYFDREMKRMKVEKCQFPLIVGDGSSDKDILRKSMYPYFCQKVRFAKVLPLKFNQWYNAVTTTSELTNPIPFLRTREFLSQQGHSAFATREEAYAEVLHVLDIYRKIYETFWPSRF</sequence>
<dbReference type="SUPFAM" id="SSF55681">
    <property type="entry name" value="Class II aaRS and biotin synthetases"/>
    <property type="match status" value="1"/>
</dbReference>
<dbReference type="PANTHER" id="PTHR43382:SF2">
    <property type="entry name" value="BIFUNCTIONAL GLUTAMATE_PROLINE--TRNA LIGASE"/>
    <property type="match status" value="1"/>
</dbReference>
<dbReference type="GO" id="GO:0005524">
    <property type="term" value="F:ATP binding"/>
    <property type="evidence" value="ECO:0007669"/>
    <property type="project" value="InterPro"/>
</dbReference>
<reference evidence="1" key="1">
    <citation type="submission" date="2019-07" db="EMBL/GenBank/DDBJ databases">
        <authorList>
            <person name="Dittberner H."/>
        </authorList>
    </citation>
    <scope>NUCLEOTIDE SEQUENCE [LARGE SCALE GENOMIC DNA]</scope>
</reference>
<accession>A0A565C7Y2</accession>
<dbReference type="GO" id="GO:0017101">
    <property type="term" value="C:aminoacyl-tRNA synthetase multienzyme complex"/>
    <property type="evidence" value="ECO:0007669"/>
    <property type="project" value="TreeGrafter"/>
</dbReference>
<gene>
    <name evidence="1" type="ORF">ANE_LOCUS20205</name>
</gene>
<dbReference type="InterPro" id="IPR004499">
    <property type="entry name" value="Pro-tRNA-ligase_IIa_arc-type"/>
</dbReference>
<protein>
    <submittedName>
        <fullName evidence="1">Uncharacterized protein</fullName>
    </submittedName>
</protein>
<dbReference type="InterPro" id="IPR045864">
    <property type="entry name" value="aa-tRNA-synth_II/BPL/LPL"/>
</dbReference>
<organism evidence="1 2">
    <name type="scientific">Arabis nemorensis</name>
    <dbReference type="NCBI Taxonomy" id="586526"/>
    <lineage>
        <taxon>Eukaryota</taxon>
        <taxon>Viridiplantae</taxon>
        <taxon>Streptophyta</taxon>
        <taxon>Embryophyta</taxon>
        <taxon>Tracheophyta</taxon>
        <taxon>Spermatophyta</taxon>
        <taxon>Magnoliopsida</taxon>
        <taxon>eudicotyledons</taxon>
        <taxon>Gunneridae</taxon>
        <taxon>Pentapetalae</taxon>
        <taxon>rosids</taxon>
        <taxon>malvids</taxon>
        <taxon>Brassicales</taxon>
        <taxon>Brassicaceae</taxon>
        <taxon>Arabideae</taxon>
        <taxon>Arabis</taxon>
    </lineage>
</organism>
<dbReference type="Gene3D" id="3.30.930.10">
    <property type="entry name" value="Bira Bifunctional Protein, Domain 2"/>
    <property type="match status" value="1"/>
</dbReference>
<dbReference type="OrthoDB" id="1350766at2759"/>
<dbReference type="EMBL" id="CABITT030000007">
    <property type="protein sequence ID" value="VVB09761.1"/>
    <property type="molecule type" value="Genomic_DNA"/>
</dbReference>
<comment type="caution">
    <text evidence="1">The sequence shown here is derived from an EMBL/GenBank/DDBJ whole genome shotgun (WGS) entry which is preliminary data.</text>
</comment>
<dbReference type="GO" id="GO:0006433">
    <property type="term" value="P:prolyl-tRNA aminoacylation"/>
    <property type="evidence" value="ECO:0007669"/>
    <property type="project" value="InterPro"/>
</dbReference>
<proteinExistence type="predicted"/>
<evidence type="ECO:0000313" key="2">
    <source>
        <dbReference type="Proteomes" id="UP000489600"/>
    </source>
</evidence>
<keyword evidence="2" id="KW-1185">Reference proteome</keyword>
<dbReference type="AlphaFoldDB" id="A0A565C7Y2"/>
<dbReference type="PANTHER" id="PTHR43382">
    <property type="entry name" value="PROLYL-TRNA SYNTHETASE"/>
    <property type="match status" value="1"/>
</dbReference>
<dbReference type="GO" id="GO:0004827">
    <property type="term" value="F:proline-tRNA ligase activity"/>
    <property type="evidence" value="ECO:0007669"/>
    <property type="project" value="InterPro"/>
</dbReference>
<dbReference type="GO" id="GO:0005737">
    <property type="term" value="C:cytoplasm"/>
    <property type="evidence" value="ECO:0007669"/>
    <property type="project" value="InterPro"/>
</dbReference>
<dbReference type="Proteomes" id="UP000489600">
    <property type="component" value="Unassembled WGS sequence"/>
</dbReference>
<evidence type="ECO:0000313" key="1">
    <source>
        <dbReference type="EMBL" id="VVB09761.1"/>
    </source>
</evidence>
<name>A0A565C7Y2_9BRAS</name>